<dbReference type="Proteomes" id="UP000546701">
    <property type="component" value="Unassembled WGS sequence"/>
</dbReference>
<name>A0A7W9F1I3_9SPHN</name>
<gene>
    <name evidence="1" type="ORF">FHS99_001997</name>
</gene>
<keyword evidence="2" id="KW-1185">Reference proteome</keyword>
<organism evidence="1 2">
    <name type="scientific">Sphingomonas prati</name>
    <dbReference type="NCBI Taxonomy" id="1843237"/>
    <lineage>
        <taxon>Bacteria</taxon>
        <taxon>Pseudomonadati</taxon>
        <taxon>Pseudomonadota</taxon>
        <taxon>Alphaproteobacteria</taxon>
        <taxon>Sphingomonadales</taxon>
        <taxon>Sphingomonadaceae</taxon>
        <taxon>Sphingomonas</taxon>
    </lineage>
</organism>
<protein>
    <submittedName>
        <fullName evidence="1">Capsular polysaccharide biosynthesis protein</fullName>
    </submittedName>
</protein>
<reference evidence="1 2" key="1">
    <citation type="submission" date="2020-08" db="EMBL/GenBank/DDBJ databases">
        <title>Genomic Encyclopedia of Type Strains, Phase IV (KMG-IV): sequencing the most valuable type-strain genomes for metagenomic binning, comparative biology and taxonomic classification.</title>
        <authorList>
            <person name="Goeker M."/>
        </authorList>
    </citation>
    <scope>NUCLEOTIDE SEQUENCE [LARGE SCALE GENOMIC DNA]</scope>
    <source>
        <strain evidence="1 2">DSM 103336</strain>
    </source>
</reference>
<dbReference type="EMBL" id="JACIJR010000004">
    <property type="protein sequence ID" value="MBB5729512.1"/>
    <property type="molecule type" value="Genomic_DNA"/>
</dbReference>
<accession>A0A7W9F1I3</accession>
<evidence type="ECO:0000313" key="2">
    <source>
        <dbReference type="Proteomes" id="UP000546701"/>
    </source>
</evidence>
<evidence type="ECO:0000313" key="1">
    <source>
        <dbReference type="EMBL" id="MBB5729512.1"/>
    </source>
</evidence>
<comment type="caution">
    <text evidence="1">The sequence shown here is derived from an EMBL/GenBank/DDBJ whole genome shotgun (WGS) entry which is preliminary data.</text>
</comment>
<sequence>MSRSLILLIVGLLVVVGIAVALGSMDTKIAPKTVEKDMLNEAAAQ</sequence>
<dbReference type="AlphaFoldDB" id="A0A7W9F1I3"/>
<dbReference type="RefSeq" id="WP_184075177.1">
    <property type="nucleotide sequence ID" value="NZ_BMJP01000001.1"/>
</dbReference>
<proteinExistence type="predicted"/>